<evidence type="ECO:0000256" key="2">
    <source>
        <dbReference type="ARBA" id="ARBA00010136"/>
    </source>
</evidence>
<feature type="binding site" evidence="12">
    <location>
        <position position="405"/>
    </location>
    <ligand>
        <name>Zn(2+)</name>
        <dbReference type="ChEBI" id="CHEBI:29105"/>
        <note>catalytic</note>
    </ligand>
</feature>
<dbReference type="Gene3D" id="1.10.390.10">
    <property type="entry name" value="Neutral Protease Domain 2"/>
    <property type="match status" value="1"/>
</dbReference>
<evidence type="ECO:0000256" key="8">
    <source>
        <dbReference type="ARBA" id="ARBA00023049"/>
    </source>
</evidence>
<comment type="subcellular location">
    <subcellularLocation>
        <location evidence="1">Cell membrane</location>
        <topology evidence="1">Lipid-anchor</topology>
        <topology evidence="1">GPI-anchor</topology>
    </subcellularLocation>
</comment>
<dbReference type="InterPro" id="IPR045357">
    <property type="entry name" value="Aminopeptidase_N-like_N"/>
</dbReference>
<dbReference type="GO" id="GO:0070006">
    <property type="term" value="F:metalloaminopeptidase activity"/>
    <property type="evidence" value="ECO:0007669"/>
    <property type="project" value="TreeGrafter"/>
</dbReference>
<accession>A0A1S5QN26</accession>
<feature type="domain" description="Peptidase M1 membrane alanine aminopeptidase" evidence="15">
    <location>
        <begin position="311"/>
        <end position="527"/>
    </location>
</feature>
<dbReference type="GO" id="GO:0042277">
    <property type="term" value="F:peptide binding"/>
    <property type="evidence" value="ECO:0007669"/>
    <property type="project" value="TreeGrafter"/>
</dbReference>
<dbReference type="InterPro" id="IPR001930">
    <property type="entry name" value="Peptidase_M1"/>
</dbReference>
<keyword evidence="14" id="KW-1133">Transmembrane helix</keyword>
<evidence type="ECO:0000256" key="1">
    <source>
        <dbReference type="ARBA" id="ARBA00004609"/>
    </source>
</evidence>
<keyword evidence="6 14" id="KW-0378">Hydrolase</keyword>
<feature type="binding site" evidence="12">
    <location>
        <position position="386"/>
    </location>
    <ligand>
        <name>Zn(2+)</name>
        <dbReference type="ChEBI" id="CHEBI:29105"/>
        <note>catalytic</note>
    </ligand>
</feature>
<keyword evidence="7 12" id="KW-0862">Zinc</keyword>
<evidence type="ECO:0000259" key="15">
    <source>
        <dbReference type="Pfam" id="PF01433"/>
    </source>
</evidence>
<dbReference type="CDD" id="cd09601">
    <property type="entry name" value="M1_APN-Q_like"/>
    <property type="match status" value="1"/>
</dbReference>
<dbReference type="GO" id="GO:0005886">
    <property type="term" value="C:plasma membrane"/>
    <property type="evidence" value="ECO:0007669"/>
    <property type="project" value="UniProtKB-SubCell"/>
</dbReference>
<dbReference type="Pfam" id="PF01433">
    <property type="entry name" value="Peptidase_M1"/>
    <property type="match status" value="1"/>
</dbReference>
<keyword evidence="3" id="KW-1003">Cell membrane</keyword>
<reference evidence="18" key="1">
    <citation type="submission" date="2015-04" db="EMBL/GenBank/DDBJ databases">
        <title>Proteases from Tityus serrulatus venom gland: venom proteases and peptide maturation.</title>
        <authorList>
            <person name="Carmo A.O."/>
            <person name="Martins A.P.V."/>
            <person name="Oliveira-Mendes B.B.R."/>
            <person name="Horta C.C.R."/>
            <person name="Dantas A.E."/>
            <person name="Kalapothakis E."/>
        </authorList>
    </citation>
    <scope>NUCLEOTIDE SEQUENCE</scope>
</reference>
<dbReference type="InterPro" id="IPR027268">
    <property type="entry name" value="Peptidase_M4/M1_CTD_sf"/>
</dbReference>
<dbReference type="SUPFAM" id="SSF55486">
    <property type="entry name" value="Metalloproteases ('zincins'), catalytic domain"/>
    <property type="match status" value="1"/>
</dbReference>
<feature type="domain" description="Aminopeptidase N-like N-terminal" evidence="17">
    <location>
        <begin position="96"/>
        <end position="275"/>
    </location>
</feature>
<dbReference type="InterPro" id="IPR034016">
    <property type="entry name" value="M1_APN-typ"/>
</dbReference>
<keyword evidence="8 14" id="KW-0482">Metalloprotease</keyword>
<evidence type="ECO:0000256" key="4">
    <source>
        <dbReference type="ARBA" id="ARBA00022670"/>
    </source>
</evidence>
<evidence type="ECO:0000256" key="13">
    <source>
        <dbReference type="PIRSR" id="PIRSR634016-4"/>
    </source>
</evidence>
<dbReference type="PANTHER" id="PTHR11533:SF299">
    <property type="entry name" value="AMINOPEPTIDASE"/>
    <property type="match status" value="1"/>
</dbReference>
<evidence type="ECO:0000259" key="16">
    <source>
        <dbReference type="Pfam" id="PF11838"/>
    </source>
</evidence>
<keyword evidence="14 18" id="KW-0031">Aminopeptidase</keyword>
<dbReference type="GO" id="GO:0005615">
    <property type="term" value="C:extracellular space"/>
    <property type="evidence" value="ECO:0007669"/>
    <property type="project" value="TreeGrafter"/>
</dbReference>
<dbReference type="FunFam" id="1.25.50.20:FF:000001">
    <property type="entry name" value="Aminopeptidase"/>
    <property type="match status" value="1"/>
</dbReference>
<evidence type="ECO:0000313" key="18">
    <source>
        <dbReference type="EMBL" id="AMO02531.1"/>
    </source>
</evidence>
<dbReference type="Gene3D" id="1.25.50.20">
    <property type="match status" value="1"/>
</dbReference>
<feature type="site" description="Transition state stabilizer" evidence="13">
    <location>
        <position position="465"/>
    </location>
</feature>
<evidence type="ECO:0000256" key="5">
    <source>
        <dbReference type="ARBA" id="ARBA00022723"/>
    </source>
</evidence>
<evidence type="ECO:0000256" key="10">
    <source>
        <dbReference type="ARBA" id="ARBA00023157"/>
    </source>
</evidence>
<keyword evidence="14" id="KW-0812">Transmembrane</keyword>
<dbReference type="SUPFAM" id="SSF63737">
    <property type="entry name" value="Leukotriene A4 hydrolase N-terminal domain"/>
    <property type="match status" value="1"/>
</dbReference>
<keyword evidence="10" id="KW-1015">Disulfide bond</keyword>
<sequence length="933" mass="110076">MPSSFSPLHTNKMNVFDYNTMEIIEDKKYETFNQKTYSCTQLTSIIIIIFLLHLSAFLLAIFLIPQFKCCESEEIIIITEETFPWLETNLPDFIYPTHYSLHFYPDQNNFHLNGDVNITFRVNHYTNFIILNYRDLNFSSVKMLNKSLPKFESLTINSQFELVYIKFDGELKPDIEYILSIRFDRKLDEVASGVYLTSYIHTQGMKRYIILTNFDHKQARRGFPCFDNPRFKTTFQLSLSHSFDYDPLCITDVKETISNDNIAKSIFEESIPISTSSLGFIIADFKFQRKDFKGISIRISTPSQYYSKCNFALQTSYDILQYFKNELDLTYPFSKLDISAIPNFEYPGSNSVSLIFMKLSNILMDLQEAYDGKEIVVSSLAHQIAHQYFDNEVTMKSWDKQWLIEGLASYLEHLVSEAVLKEKLEFYIDFLHPTYRLGKFINAVPLREDVRKQSEITNIFSELSYNKGASILWMLDDFLGRKNLLSYLSHLLKMHQFESIFNYNIWNIMDENNLNETVNISTMMNTWTEQNGYPIITVIRHQDRLVVSQKPFLLEIEEKNHVLWNIPFSLQTDKTPIQWHILKDRENSINIPTDISWFKVNVNQTGFYRVNYDEPSWKILFGILENNHRTFSAVDRAGLIDDVFMLSRAGILHASYIFDIVKYLKNEKEYSPWKIALSHFHDLLMLLQDDLNLSLTQDYFSSIIASIITEFSDWGEVSNQMTKLRTSVFLSALEIENVDIIQKSTQMFQNWMNRNEKSIDVNLKEIVYISGIKYGSIKEWKFCWDKYKNSDNPREKELLLNALGYSRDVWQLTQYLYYCLNESKISIQDIALVISSVASNPYGRLTAWDFVQEYWDFINKIFSKENYLIDAILTKTTLYFKTSFKYHQVKNFSEHFRLNTEVSKQMLENILWNIKWERSIKERFIELVSKNVN</sequence>
<dbReference type="AlphaFoldDB" id="A0A1S5QN26"/>
<evidence type="ECO:0000256" key="9">
    <source>
        <dbReference type="ARBA" id="ARBA00023136"/>
    </source>
</evidence>
<comment type="similarity">
    <text evidence="2 14">Belongs to the peptidase M1 family.</text>
</comment>
<keyword evidence="5 12" id="KW-0479">Metal-binding</keyword>
<dbReference type="InterPro" id="IPR024571">
    <property type="entry name" value="ERAP1-like_C_dom"/>
</dbReference>
<dbReference type="GO" id="GO:0006508">
    <property type="term" value="P:proteolysis"/>
    <property type="evidence" value="ECO:0007669"/>
    <property type="project" value="UniProtKB-KW"/>
</dbReference>
<protein>
    <recommendedName>
        <fullName evidence="14">Aminopeptidase</fullName>
        <ecNumber evidence="14">3.4.11.-</ecNumber>
    </recommendedName>
</protein>
<organism evidence="18">
    <name type="scientific">Tityus serrulatus</name>
    <name type="common">Brazilian yellow scorpion</name>
    <dbReference type="NCBI Taxonomy" id="6887"/>
    <lineage>
        <taxon>Eukaryota</taxon>
        <taxon>Metazoa</taxon>
        <taxon>Ecdysozoa</taxon>
        <taxon>Arthropoda</taxon>
        <taxon>Chelicerata</taxon>
        <taxon>Arachnida</taxon>
        <taxon>Scorpiones</taxon>
        <taxon>Buthida</taxon>
        <taxon>Buthoidea</taxon>
        <taxon>Buthidae</taxon>
        <taxon>Tityus</taxon>
    </lineage>
</organism>
<dbReference type="InterPro" id="IPR050344">
    <property type="entry name" value="Peptidase_M1_aminopeptidases"/>
</dbReference>
<keyword evidence="9 14" id="KW-0472">Membrane</keyword>
<evidence type="ECO:0000256" key="3">
    <source>
        <dbReference type="ARBA" id="ARBA00022475"/>
    </source>
</evidence>
<comment type="cofactor">
    <cofactor evidence="12 14">
        <name>Zn(2+)</name>
        <dbReference type="ChEBI" id="CHEBI:29105"/>
    </cofactor>
    <text evidence="12 14">Binds 1 zinc ion per subunit.</text>
</comment>
<dbReference type="InterPro" id="IPR042097">
    <property type="entry name" value="Aminopeptidase_N-like_N_sf"/>
</dbReference>
<dbReference type="Pfam" id="PF17900">
    <property type="entry name" value="Peptidase_M1_N"/>
    <property type="match status" value="1"/>
</dbReference>
<dbReference type="GO" id="GO:0008270">
    <property type="term" value="F:zinc ion binding"/>
    <property type="evidence" value="ECO:0007669"/>
    <property type="project" value="UniProtKB-UniRule"/>
</dbReference>
<dbReference type="Gene3D" id="2.60.40.1730">
    <property type="entry name" value="tricorn interacting facor f3 domain"/>
    <property type="match status" value="1"/>
</dbReference>
<dbReference type="PRINTS" id="PR00756">
    <property type="entry name" value="ALADIPTASE"/>
</dbReference>
<evidence type="ECO:0000256" key="14">
    <source>
        <dbReference type="RuleBase" id="RU364040"/>
    </source>
</evidence>
<keyword evidence="4 14" id="KW-0645">Protease</keyword>
<feature type="transmembrane region" description="Helical" evidence="14">
    <location>
        <begin position="42"/>
        <end position="64"/>
    </location>
</feature>
<evidence type="ECO:0000256" key="6">
    <source>
        <dbReference type="ARBA" id="ARBA00022801"/>
    </source>
</evidence>
<dbReference type="GO" id="GO:0005737">
    <property type="term" value="C:cytoplasm"/>
    <property type="evidence" value="ECO:0007669"/>
    <property type="project" value="TreeGrafter"/>
</dbReference>
<feature type="binding site" evidence="12">
    <location>
        <position position="382"/>
    </location>
    <ligand>
        <name>Zn(2+)</name>
        <dbReference type="ChEBI" id="CHEBI:29105"/>
        <note>catalytic</note>
    </ligand>
</feature>
<evidence type="ECO:0000259" key="17">
    <source>
        <dbReference type="Pfam" id="PF17900"/>
    </source>
</evidence>
<dbReference type="Gene3D" id="2.60.40.1910">
    <property type="match status" value="1"/>
</dbReference>
<evidence type="ECO:0000256" key="7">
    <source>
        <dbReference type="ARBA" id="ARBA00022833"/>
    </source>
</evidence>
<dbReference type="InterPro" id="IPR014782">
    <property type="entry name" value="Peptidase_M1_dom"/>
</dbReference>
<dbReference type="Pfam" id="PF11838">
    <property type="entry name" value="ERAP1_C"/>
    <property type="match status" value="1"/>
</dbReference>
<dbReference type="EC" id="3.4.11.-" evidence="14"/>
<keyword evidence="11" id="KW-0325">Glycoprotein</keyword>
<dbReference type="EMBL" id="KR068514">
    <property type="protein sequence ID" value="AMO02531.1"/>
    <property type="molecule type" value="mRNA"/>
</dbReference>
<dbReference type="GO" id="GO:0043171">
    <property type="term" value="P:peptide catabolic process"/>
    <property type="evidence" value="ECO:0007669"/>
    <property type="project" value="TreeGrafter"/>
</dbReference>
<evidence type="ECO:0000256" key="11">
    <source>
        <dbReference type="ARBA" id="ARBA00023180"/>
    </source>
</evidence>
<feature type="domain" description="ERAP1-like C-terminal" evidence="16">
    <location>
        <begin position="597"/>
        <end position="908"/>
    </location>
</feature>
<dbReference type="PANTHER" id="PTHR11533">
    <property type="entry name" value="PROTEASE M1 ZINC METALLOPROTEASE"/>
    <property type="match status" value="1"/>
</dbReference>
<proteinExistence type="evidence at transcript level"/>
<evidence type="ECO:0000256" key="12">
    <source>
        <dbReference type="PIRSR" id="PIRSR634016-3"/>
    </source>
</evidence>
<name>A0A1S5QN26_TITSE</name>